<dbReference type="RefSeq" id="WP_092725058.1">
    <property type="nucleotide sequence ID" value="NZ_FNGW01000003.1"/>
</dbReference>
<keyword evidence="2" id="KW-0808">Transferase</keyword>
<accession>A0A1G9MV18</accession>
<gene>
    <name evidence="2" type="ORF">SAMN04515677_103370</name>
</gene>
<evidence type="ECO:0000313" key="2">
    <source>
        <dbReference type="EMBL" id="SDL78112.1"/>
    </source>
</evidence>
<dbReference type="GO" id="GO:0016747">
    <property type="term" value="F:acyltransferase activity, transferring groups other than amino-acyl groups"/>
    <property type="evidence" value="ECO:0007669"/>
    <property type="project" value="InterPro"/>
</dbReference>
<dbReference type="InterPro" id="IPR000182">
    <property type="entry name" value="GNAT_dom"/>
</dbReference>
<feature type="domain" description="N-acetyltransferase" evidence="1">
    <location>
        <begin position="1"/>
        <end position="168"/>
    </location>
</feature>
<protein>
    <submittedName>
        <fullName evidence="2">L-amino acid N-acyltransferase YncA</fullName>
    </submittedName>
</protein>
<dbReference type="EMBL" id="FNGW01000003">
    <property type="protein sequence ID" value="SDL78112.1"/>
    <property type="molecule type" value="Genomic_DNA"/>
</dbReference>
<dbReference type="SUPFAM" id="SSF55729">
    <property type="entry name" value="Acyl-CoA N-acyltransferases (Nat)"/>
    <property type="match status" value="1"/>
</dbReference>
<dbReference type="Gene3D" id="3.40.630.30">
    <property type="match status" value="1"/>
</dbReference>
<dbReference type="CDD" id="cd04301">
    <property type="entry name" value="NAT_SF"/>
    <property type="match status" value="1"/>
</dbReference>
<dbReference type="Proteomes" id="UP000199068">
    <property type="component" value="Unassembled WGS sequence"/>
</dbReference>
<dbReference type="InterPro" id="IPR016181">
    <property type="entry name" value="Acyl_CoA_acyltransferase"/>
</dbReference>
<organism evidence="2 3">
    <name type="scientific">Romboutsia lituseburensis DSM 797</name>
    <dbReference type="NCBI Taxonomy" id="1121325"/>
    <lineage>
        <taxon>Bacteria</taxon>
        <taxon>Bacillati</taxon>
        <taxon>Bacillota</taxon>
        <taxon>Clostridia</taxon>
        <taxon>Peptostreptococcales</taxon>
        <taxon>Peptostreptococcaceae</taxon>
        <taxon>Romboutsia</taxon>
    </lineage>
</organism>
<keyword evidence="2" id="KW-0012">Acyltransferase</keyword>
<sequence length="168" mass="19508">MEFRKSVKTDADRIMEIIKQAQEHFKEQGIDQWQNNYPNREVINNDIDNGESYVLLKDNEIVATTVASFNGEPTYKTIYEGEWITNDKYVVVHRVAVDNKYKGLGLSHQIFKHVEQLCLDKGVNSFKVDTHTDNKVMQNLLKKNGFKYCGIIYVEDGSKRVAFEKIIK</sequence>
<dbReference type="AlphaFoldDB" id="A0A1G9MV18"/>
<proteinExistence type="predicted"/>
<reference evidence="2 3" key="1">
    <citation type="submission" date="2016-10" db="EMBL/GenBank/DDBJ databases">
        <authorList>
            <person name="de Groot N.N."/>
        </authorList>
    </citation>
    <scope>NUCLEOTIDE SEQUENCE [LARGE SCALE GENOMIC DNA]</scope>
    <source>
        <strain evidence="2 3">DSM 797</strain>
    </source>
</reference>
<name>A0A1G9MV18_9FIRM</name>
<dbReference type="STRING" id="1121325.SAMN04515677_103370"/>
<keyword evidence="3" id="KW-1185">Reference proteome</keyword>
<evidence type="ECO:0000259" key="1">
    <source>
        <dbReference type="PROSITE" id="PS51186"/>
    </source>
</evidence>
<evidence type="ECO:0000313" key="3">
    <source>
        <dbReference type="Proteomes" id="UP000199068"/>
    </source>
</evidence>
<dbReference type="Pfam" id="PF00583">
    <property type="entry name" value="Acetyltransf_1"/>
    <property type="match status" value="1"/>
</dbReference>
<dbReference type="PROSITE" id="PS51186">
    <property type="entry name" value="GNAT"/>
    <property type="match status" value="1"/>
</dbReference>